<reference evidence="2" key="1">
    <citation type="journal article" date="2019" name="Int. J. Syst. Evol. Microbiol.">
        <title>The Global Catalogue of Microorganisms (GCM) 10K type strain sequencing project: providing services to taxonomists for standard genome sequencing and annotation.</title>
        <authorList>
            <consortium name="The Broad Institute Genomics Platform"/>
            <consortium name="The Broad Institute Genome Sequencing Center for Infectious Disease"/>
            <person name="Wu L."/>
            <person name="Ma J."/>
        </authorList>
    </citation>
    <scope>NUCLEOTIDE SEQUENCE [LARGE SCALE GENOMIC DNA]</scope>
    <source>
        <strain evidence="2">CGMCC 1.12702</strain>
    </source>
</reference>
<dbReference type="PANTHER" id="PTHR35370:SF1">
    <property type="entry name" value="TYPE VI SECRETION SYSTEM COMPONENT TSSF1"/>
    <property type="match status" value="1"/>
</dbReference>
<dbReference type="Proteomes" id="UP001597400">
    <property type="component" value="Unassembled WGS sequence"/>
</dbReference>
<name>A0ABW4TXR5_9SPHN</name>
<dbReference type="Pfam" id="PF05947">
    <property type="entry name" value="T6SS_TssF"/>
    <property type="match status" value="1"/>
</dbReference>
<evidence type="ECO:0000313" key="1">
    <source>
        <dbReference type="EMBL" id="MFD1951482.1"/>
    </source>
</evidence>
<evidence type="ECO:0000313" key="2">
    <source>
        <dbReference type="Proteomes" id="UP001597400"/>
    </source>
</evidence>
<accession>A0ABW4TXR5</accession>
<dbReference type="RefSeq" id="WP_380930195.1">
    <property type="nucleotide sequence ID" value="NZ_JBHUGS010000003.1"/>
</dbReference>
<comment type="caution">
    <text evidence="1">The sequence shown here is derived from an EMBL/GenBank/DDBJ whole genome shotgun (WGS) entry which is preliminary data.</text>
</comment>
<sequence>MDPRLLQAYNDELVHLRETARQFGEEHPTVAGRLGVGAPTDVDPHVERLLEGVAFLGARVQLKLHDQFPDFTQHLLSAIQPHYLAPTPSFCIVGFEPRDGDSGLAAGVEVPRETRLHAVAGDRDTTSVVFRTGHPVTLWPIRVDEVEYLRSRTAVAPYVQSAPAGETVEAGLRIRLRTTGGAGLDGISIDSLPVYLDGAGAVPGELYRQLIGDAVAVMAVAPGAAAASGGVRLPLPQQHGFADDCALLPADLRSHRGYRILAEYFACAERFQFIRLDGLKRAFAGLDAADACDIIILFRRAVPALAGAVSSTNLRLFATPAVNLFEKQLDRVQISTFDHERQVIADRARPLDFEVYRLLDVKAHGRQVNDVRQVGPLYDYAGQFYDWSQALFFVTRIRHRRMSTREQRIRRRNDYIGSETWISLTSPGQPEELEEVSELSVRALVTNRELAATVRTDGAPLVADGIPVRAISLLRAPTRPRPPLGIGDAAWRVIAHLTPNYTGFANDPNGSPDVLRNHLALYGQTDDAELQRQVDGIRAIHSSTVSRRVPDRSRPAFVRGTHLRIALDEANYDNGRMYLFSAVVERFLSEFAGINSFTETSFESLQQGIFASWPPRLGQRPTI</sequence>
<dbReference type="EMBL" id="JBHUGS010000003">
    <property type="protein sequence ID" value="MFD1951482.1"/>
    <property type="molecule type" value="Genomic_DNA"/>
</dbReference>
<dbReference type="NCBIfam" id="TIGR03359">
    <property type="entry name" value="VI_chp_6"/>
    <property type="match status" value="1"/>
</dbReference>
<dbReference type="PANTHER" id="PTHR35370">
    <property type="entry name" value="CYTOPLASMIC PROTEIN-RELATED-RELATED"/>
    <property type="match status" value="1"/>
</dbReference>
<proteinExistence type="predicted"/>
<keyword evidence="2" id="KW-1185">Reference proteome</keyword>
<dbReference type="PIRSF" id="PIRSF028304">
    <property type="entry name" value="UCP028304"/>
    <property type="match status" value="1"/>
</dbReference>
<organism evidence="1 2">
    <name type="scientific">Sphingomonas arantia</name>
    <dbReference type="NCBI Taxonomy" id="1460676"/>
    <lineage>
        <taxon>Bacteria</taxon>
        <taxon>Pseudomonadati</taxon>
        <taxon>Pseudomonadota</taxon>
        <taxon>Alphaproteobacteria</taxon>
        <taxon>Sphingomonadales</taxon>
        <taxon>Sphingomonadaceae</taxon>
        <taxon>Sphingomonas</taxon>
    </lineage>
</organism>
<dbReference type="InterPro" id="IPR010272">
    <property type="entry name" value="T6SS_TssF"/>
</dbReference>
<gene>
    <name evidence="1" type="primary">tssF</name>
    <name evidence="1" type="ORF">ACFSGX_11975</name>
</gene>
<protein>
    <submittedName>
        <fullName evidence="1">Type VI secretion system baseplate subunit TssF</fullName>
    </submittedName>
</protein>